<keyword evidence="2" id="KW-1185">Reference proteome</keyword>
<dbReference type="KEGG" id="mbr:MONBRDRAFT_8784"/>
<dbReference type="RefSeq" id="XP_001746482.1">
    <property type="nucleotide sequence ID" value="XM_001746430.1"/>
</dbReference>
<dbReference type="AlphaFoldDB" id="A9V146"/>
<proteinExistence type="predicted"/>
<sequence length="267" mass="29930">MDAAALVAGPGIHRLQCPPTTFQSDHDCLIHSKSADKHASSRADHTGNSRTASEQWALVFQSSTAGHRSLTNVPPPRSCQRRKANRPQHVTHLLQEQLHEDLFDWDNPEGAAETLLHQDVTLALLDGLLGSGTGFSVRGRFANSILEFKLETMIFRLTGWYSRALDFVGEETHASTSPPTRAPPGAYDVSLPTASIKSHVRTLIHVSIPTRTNALQMHRTMKQPELQQQTHKPMQLHRPSRNMNKNLILKLPWRSRASLRDIKYHLC</sequence>
<reference evidence="1 2" key="1">
    <citation type="journal article" date="2008" name="Nature">
        <title>The genome of the choanoflagellate Monosiga brevicollis and the origin of metazoans.</title>
        <authorList>
            <consortium name="JGI Sequencing"/>
            <person name="King N."/>
            <person name="Westbrook M.J."/>
            <person name="Young S.L."/>
            <person name="Kuo A."/>
            <person name="Abedin M."/>
            <person name="Chapman J."/>
            <person name="Fairclough S."/>
            <person name="Hellsten U."/>
            <person name="Isogai Y."/>
            <person name="Letunic I."/>
            <person name="Marr M."/>
            <person name="Pincus D."/>
            <person name="Putnam N."/>
            <person name="Rokas A."/>
            <person name="Wright K.J."/>
            <person name="Zuzow R."/>
            <person name="Dirks W."/>
            <person name="Good M."/>
            <person name="Goodstein D."/>
            <person name="Lemons D."/>
            <person name="Li W."/>
            <person name="Lyons J.B."/>
            <person name="Morris A."/>
            <person name="Nichols S."/>
            <person name="Richter D.J."/>
            <person name="Salamov A."/>
            <person name="Bork P."/>
            <person name="Lim W.A."/>
            <person name="Manning G."/>
            <person name="Miller W.T."/>
            <person name="McGinnis W."/>
            <person name="Shapiro H."/>
            <person name="Tjian R."/>
            <person name="Grigoriev I.V."/>
            <person name="Rokhsar D."/>
        </authorList>
    </citation>
    <scope>NUCLEOTIDE SEQUENCE [LARGE SCALE GENOMIC DNA]</scope>
    <source>
        <strain evidence="2">MX1 / ATCC 50154</strain>
    </source>
</reference>
<evidence type="ECO:0000313" key="1">
    <source>
        <dbReference type="EMBL" id="EDQ88869.1"/>
    </source>
</evidence>
<name>A9V146_MONBE</name>
<protein>
    <submittedName>
        <fullName evidence="1">Uncharacterized protein</fullName>
    </submittedName>
</protein>
<organism evidence="1 2">
    <name type="scientific">Monosiga brevicollis</name>
    <name type="common">Choanoflagellate</name>
    <dbReference type="NCBI Taxonomy" id="81824"/>
    <lineage>
        <taxon>Eukaryota</taxon>
        <taxon>Choanoflagellata</taxon>
        <taxon>Craspedida</taxon>
        <taxon>Salpingoecidae</taxon>
        <taxon>Monosiga</taxon>
    </lineage>
</organism>
<dbReference type="Proteomes" id="UP000001357">
    <property type="component" value="Unassembled WGS sequence"/>
</dbReference>
<accession>A9V146</accession>
<dbReference type="InParanoid" id="A9V146"/>
<dbReference type="GeneID" id="5891675"/>
<evidence type="ECO:0000313" key="2">
    <source>
        <dbReference type="Proteomes" id="UP000001357"/>
    </source>
</evidence>
<dbReference type="EMBL" id="CH991553">
    <property type="protein sequence ID" value="EDQ88869.1"/>
    <property type="molecule type" value="Genomic_DNA"/>
</dbReference>
<gene>
    <name evidence="1" type="ORF">MONBRDRAFT_8784</name>
</gene>